<evidence type="ECO:0000313" key="3">
    <source>
        <dbReference type="EMBL" id="MBE9464240.1"/>
    </source>
</evidence>
<dbReference type="Pfam" id="PF00535">
    <property type="entry name" value="Glycos_transf_2"/>
    <property type="match status" value="1"/>
</dbReference>
<dbReference type="SUPFAM" id="SSF53448">
    <property type="entry name" value="Nucleotide-diphospho-sugar transferases"/>
    <property type="match status" value="1"/>
</dbReference>
<keyword evidence="1" id="KW-0812">Transmembrane</keyword>
<dbReference type="EMBL" id="JACYGY010000001">
    <property type="protein sequence ID" value="MBE9464240.1"/>
    <property type="molecule type" value="Genomic_DNA"/>
</dbReference>
<comment type="caution">
    <text evidence="3">The sequence shown here is derived from an EMBL/GenBank/DDBJ whole genome shotgun (WGS) entry which is preliminary data.</text>
</comment>
<dbReference type="InterPro" id="IPR050834">
    <property type="entry name" value="Glycosyltransf_2"/>
</dbReference>
<dbReference type="PANTHER" id="PTHR43685:SF3">
    <property type="entry name" value="SLR2126 PROTEIN"/>
    <property type="match status" value="1"/>
</dbReference>
<dbReference type="InterPro" id="IPR001173">
    <property type="entry name" value="Glyco_trans_2-like"/>
</dbReference>
<keyword evidence="4" id="KW-1185">Reference proteome</keyword>
<feature type="transmembrane region" description="Helical" evidence="1">
    <location>
        <begin position="299"/>
        <end position="316"/>
    </location>
</feature>
<dbReference type="InterPro" id="IPR029044">
    <property type="entry name" value="Nucleotide-diphossugar_trans"/>
</dbReference>
<name>A0ABR9WFH0_9BACT</name>
<feature type="transmembrane region" description="Helical" evidence="1">
    <location>
        <begin position="243"/>
        <end position="262"/>
    </location>
</feature>
<evidence type="ECO:0000256" key="1">
    <source>
        <dbReference type="SAM" id="Phobius"/>
    </source>
</evidence>
<keyword evidence="1" id="KW-0472">Membrane</keyword>
<dbReference type="PANTHER" id="PTHR43685">
    <property type="entry name" value="GLYCOSYLTRANSFERASE"/>
    <property type="match status" value="1"/>
</dbReference>
<gene>
    <name evidence="3" type="ORF">IEE83_20325</name>
</gene>
<reference evidence="4" key="1">
    <citation type="submission" date="2023-07" db="EMBL/GenBank/DDBJ databases">
        <title>Dyadobacter sp. nov 'subterranea' isolated from contaminted grondwater.</title>
        <authorList>
            <person name="Szabo I."/>
            <person name="Al-Omari J."/>
            <person name="Szerdahelyi S.G."/>
            <person name="Rado J."/>
        </authorList>
    </citation>
    <scope>NUCLEOTIDE SEQUENCE [LARGE SCALE GENOMIC DNA]</scope>
    <source>
        <strain evidence="4">UP-52</strain>
    </source>
</reference>
<feature type="domain" description="Glycosyltransferase 2-like" evidence="2">
    <location>
        <begin position="6"/>
        <end position="113"/>
    </location>
</feature>
<protein>
    <submittedName>
        <fullName evidence="3">Glycosyltransferase</fullName>
    </submittedName>
</protein>
<accession>A0ABR9WFH0</accession>
<dbReference type="Gene3D" id="3.90.550.10">
    <property type="entry name" value="Spore Coat Polysaccharide Biosynthesis Protein SpsA, Chain A"/>
    <property type="match status" value="1"/>
</dbReference>
<dbReference type="RefSeq" id="WP_194122313.1">
    <property type="nucleotide sequence ID" value="NZ_JACYGY010000001.1"/>
</dbReference>
<evidence type="ECO:0000313" key="4">
    <source>
        <dbReference type="Proteomes" id="UP000634134"/>
    </source>
</evidence>
<dbReference type="CDD" id="cd00761">
    <property type="entry name" value="Glyco_tranf_GTA_type"/>
    <property type="match status" value="1"/>
</dbReference>
<evidence type="ECO:0000259" key="2">
    <source>
        <dbReference type="Pfam" id="PF00535"/>
    </source>
</evidence>
<dbReference type="Proteomes" id="UP000634134">
    <property type="component" value="Unassembled WGS sequence"/>
</dbReference>
<proteinExistence type="predicted"/>
<keyword evidence="1" id="KW-1133">Transmembrane helix</keyword>
<organism evidence="3 4">
    <name type="scientific">Dyadobacter subterraneus</name>
    <dbReference type="NCBI Taxonomy" id="2773304"/>
    <lineage>
        <taxon>Bacteria</taxon>
        <taxon>Pseudomonadati</taxon>
        <taxon>Bacteroidota</taxon>
        <taxon>Cytophagia</taxon>
        <taxon>Cytophagales</taxon>
        <taxon>Spirosomataceae</taxon>
        <taxon>Dyadobacter</taxon>
    </lineage>
</organism>
<feature type="transmembrane region" description="Helical" evidence="1">
    <location>
        <begin position="268"/>
        <end position="287"/>
    </location>
</feature>
<sequence>MSVCISVVIPTYRRPHLLKKCLIALAKQNFPFSQFEILVVSDGPDEPTMNMINQFKELVEGLDLHFFFTPEKKGPAAARNFGWKKAKGELIAFTDDDCMPSADWLAGYLEAYSSQLNEQLVAFTGNVVVPVPDLPTDYEKNVANLETADFITANCACSRASLEEIKGFDEEFPIAWREDSALEFALMEHGIPILRIDTAEVVHPVREAPWGISLKEQKKSMFNALLFKKFPDLYKSKISAEPVWSYYAIILLSLISVIFLIAKQPLPALITFIIWFYFVVNFIHKRLKHTNLSVSHRMEMILTSLLIPYLSVYWTLRGAIRYKVFFL</sequence>